<feature type="region of interest" description="Disordered" evidence="1">
    <location>
        <begin position="1"/>
        <end position="21"/>
    </location>
</feature>
<keyword evidence="3" id="KW-1185">Reference proteome</keyword>
<name>A0A9W6YV06_AMBMO</name>
<dbReference type="EMBL" id="BSXU01000786">
    <property type="protein sequence ID" value="GMG21759.1"/>
    <property type="molecule type" value="Genomic_DNA"/>
</dbReference>
<proteinExistence type="predicted"/>
<evidence type="ECO:0000256" key="1">
    <source>
        <dbReference type="SAM" id="MobiDB-lite"/>
    </source>
</evidence>
<comment type="caution">
    <text evidence="2">The sequence shown here is derived from an EMBL/GenBank/DDBJ whole genome shotgun (WGS) entry which is preliminary data.</text>
</comment>
<evidence type="ECO:0000313" key="3">
    <source>
        <dbReference type="Proteomes" id="UP001165063"/>
    </source>
</evidence>
<reference evidence="2" key="1">
    <citation type="submission" date="2023-04" db="EMBL/GenBank/DDBJ databases">
        <title>Ambrosiozyma monospora NBRC 1965.</title>
        <authorList>
            <person name="Ichikawa N."/>
            <person name="Sato H."/>
            <person name="Tonouchi N."/>
        </authorList>
    </citation>
    <scope>NUCLEOTIDE SEQUENCE</scope>
    <source>
        <strain evidence="2">NBRC 1965</strain>
    </source>
</reference>
<dbReference type="Proteomes" id="UP001165063">
    <property type="component" value="Unassembled WGS sequence"/>
</dbReference>
<gene>
    <name evidence="2" type="ORF">Amon01_000223100</name>
</gene>
<accession>A0A9W6YV06</accession>
<dbReference type="AlphaFoldDB" id="A0A9W6YV06"/>
<evidence type="ECO:0000313" key="2">
    <source>
        <dbReference type="EMBL" id="GMG21759.1"/>
    </source>
</evidence>
<protein>
    <submittedName>
        <fullName evidence="2">Unnamed protein product</fullName>
    </submittedName>
</protein>
<sequence length="316" mass="36585">MNRDEENIATENPSSNSNSSLQTFSNITTALPERHKRIILELCLNFLHPLDQNIDLSKLLLDYIIVNHLKIVVEYDHSLFRTDYIIPFKVPHGSLTQYLHLFNDCQIVDVYLSPMSKYLDGPLLELFLDRCDSACVSQVHAFDEDQRLWLRPDKVTSICEINETAAISLQMVIPEFPRLKTVSLQHATFKIIPQLNYLSMFVDRISVVFRETLQNAVNLFFTNTNPKIRTYFEKIFCSVTEFSKQEDLFLSSASIKDVFFLSVNPNSPPLENAEGLFYRVERLKKVVFWNENVKSSELYTSRHDGLSQFQIVAQSN</sequence>
<organism evidence="2 3">
    <name type="scientific">Ambrosiozyma monospora</name>
    <name type="common">Yeast</name>
    <name type="synonym">Endomycopsis monosporus</name>
    <dbReference type="NCBI Taxonomy" id="43982"/>
    <lineage>
        <taxon>Eukaryota</taxon>
        <taxon>Fungi</taxon>
        <taxon>Dikarya</taxon>
        <taxon>Ascomycota</taxon>
        <taxon>Saccharomycotina</taxon>
        <taxon>Pichiomycetes</taxon>
        <taxon>Pichiales</taxon>
        <taxon>Pichiaceae</taxon>
        <taxon>Ambrosiozyma</taxon>
    </lineage>
</organism>